<evidence type="ECO:0000313" key="17">
    <source>
        <dbReference type="RefSeq" id="XP_023165566.2"/>
    </source>
</evidence>
<protein>
    <recommendedName>
        <fullName evidence="2">dual-specificity kinase</fullName>
        <ecNumber evidence="2">2.7.12.1</ecNumber>
    </recommendedName>
</protein>
<feature type="region of interest" description="Disordered" evidence="13">
    <location>
        <begin position="167"/>
        <end position="189"/>
    </location>
</feature>
<dbReference type="InterPro" id="IPR017441">
    <property type="entry name" value="Protein_kinase_ATP_BS"/>
</dbReference>
<evidence type="ECO:0000256" key="4">
    <source>
        <dbReference type="ARBA" id="ARBA00022553"/>
    </source>
</evidence>
<name>A0A6J1LPL3_DROHY</name>
<keyword evidence="4" id="KW-0597">Phosphoprotein</keyword>
<dbReference type="Proteomes" id="UP000504633">
    <property type="component" value="Unplaced"/>
</dbReference>
<dbReference type="InterPro" id="IPR008271">
    <property type="entry name" value="Ser/Thr_kinase_AS"/>
</dbReference>
<keyword evidence="7 16" id="KW-0418">Kinase</keyword>
<comment type="similarity">
    <text evidence="1">Belongs to the protein kinase superfamily. CMGC Ser/Thr protein kinase family. MNB/DYRK subfamily.</text>
</comment>
<dbReference type="GeneID" id="111595874"/>
<dbReference type="KEGG" id="dhe:111595874"/>
<evidence type="ECO:0000256" key="2">
    <source>
        <dbReference type="ARBA" id="ARBA00013203"/>
    </source>
</evidence>
<dbReference type="PANTHER" id="PTHR24058">
    <property type="entry name" value="DUAL SPECIFICITY PROTEIN KINASE"/>
    <property type="match status" value="1"/>
</dbReference>
<keyword evidence="5" id="KW-0808">Transferase</keyword>
<evidence type="ECO:0000256" key="8">
    <source>
        <dbReference type="ARBA" id="ARBA00022840"/>
    </source>
</evidence>
<dbReference type="PANTHER" id="PTHR24058:SF112">
    <property type="entry name" value="DUAL SPECIFICITY TYROSINE-PHOSPHORYLATION-REGULATED KINASE 3 HOMOLOG-RELATED"/>
    <property type="match status" value="1"/>
</dbReference>
<dbReference type="SUPFAM" id="SSF56112">
    <property type="entry name" value="Protein kinase-like (PK-like)"/>
    <property type="match status" value="1"/>
</dbReference>
<dbReference type="FunFam" id="1.10.510.10:FF:000112">
    <property type="entry name" value="Putative dual specificity tyrosine-phosphorylation-regulated kinase 2"/>
    <property type="match status" value="1"/>
</dbReference>
<dbReference type="Gene3D" id="3.30.10.30">
    <property type="entry name" value="DYRK"/>
    <property type="match status" value="1"/>
</dbReference>
<evidence type="ECO:0000256" key="11">
    <source>
        <dbReference type="ARBA" id="ARBA00051680"/>
    </source>
</evidence>
<comment type="catalytic activity">
    <reaction evidence="11">
        <text>L-tyrosyl-[protein] + ATP = O-phospho-L-tyrosyl-[protein] + ADP + H(+)</text>
        <dbReference type="Rhea" id="RHEA:10596"/>
        <dbReference type="Rhea" id="RHEA-COMP:10136"/>
        <dbReference type="Rhea" id="RHEA-COMP:20101"/>
        <dbReference type="ChEBI" id="CHEBI:15378"/>
        <dbReference type="ChEBI" id="CHEBI:30616"/>
        <dbReference type="ChEBI" id="CHEBI:46858"/>
        <dbReference type="ChEBI" id="CHEBI:61978"/>
        <dbReference type="ChEBI" id="CHEBI:456216"/>
        <dbReference type="EC" id="2.7.12.1"/>
    </reaction>
</comment>
<evidence type="ECO:0000256" key="13">
    <source>
        <dbReference type="SAM" id="MobiDB-lite"/>
    </source>
</evidence>
<feature type="compositionally biased region" description="Polar residues" evidence="13">
    <location>
        <begin position="291"/>
        <end position="302"/>
    </location>
</feature>
<dbReference type="Pfam" id="PF00069">
    <property type="entry name" value="Pkinase"/>
    <property type="match status" value="1"/>
</dbReference>
<gene>
    <name evidence="16 17" type="primary">LOC111595874</name>
</gene>
<organism evidence="15 17">
    <name type="scientific">Drosophila hydei</name>
    <name type="common">Fruit fly</name>
    <dbReference type="NCBI Taxonomy" id="7224"/>
    <lineage>
        <taxon>Eukaryota</taxon>
        <taxon>Metazoa</taxon>
        <taxon>Ecdysozoa</taxon>
        <taxon>Arthropoda</taxon>
        <taxon>Hexapoda</taxon>
        <taxon>Insecta</taxon>
        <taxon>Pterygota</taxon>
        <taxon>Neoptera</taxon>
        <taxon>Endopterygota</taxon>
        <taxon>Diptera</taxon>
        <taxon>Brachycera</taxon>
        <taxon>Muscomorpha</taxon>
        <taxon>Ephydroidea</taxon>
        <taxon>Drosophilidae</taxon>
        <taxon>Drosophila</taxon>
    </lineage>
</organism>
<comment type="catalytic activity">
    <reaction evidence="10">
        <text>L-threonyl-[protein] + ATP = O-phospho-L-threonyl-[protein] + ADP + H(+)</text>
        <dbReference type="Rhea" id="RHEA:46608"/>
        <dbReference type="Rhea" id="RHEA-COMP:11060"/>
        <dbReference type="Rhea" id="RHEA-COMP:11605"/>
        <dbReference type="ChEBI" id="CHEBI:15378"/>
        <dbReference type="ChEBI" id="CHEBI:30013"/>
        <dbReference type="ChEBI" id="CHEBI:30616"/>
        <dbReference type="ChEBI" id="CHEBI:61977"/>
        <dbReference type="ChEBI" id="CHEBI:456216"/>
        <dbReference type="EC" id="2.7.12.1"/>
    </reaction>
</comment>
<evidence type="ECO:0000256" key="12">
    <source>
        <dbReference type="PROSITE-ProRule" id="PRU10141"/>
    </source>
</evidence>
<dbReference type="InterPro" id="IPR050494">
    <property type="entry name" value="Ser_Thr_dual-spec_kinase"/>
</dbReference>
<feature type="binding site" evidence="12">
    <location>
        <position position="790"/>
    </location>
    <ligand>
        <name>ATP</name>
        <dbReference type="ChEBI" id="CHEBI:30616"/>
    </ligand>
</feature>
<evidence type="ECO:0000259" key="14">
    <source>
        <dbReference type="PROSITE" id="PS50011"/>
    </source>
</evidence>
<dbReference type="GO" id="GO:0005524">
    <property type="term" value="F:ATP binding"/>
    <property type="evidence" value="ECO:0007669"/>
    <property type="project" value="UniProtKB-UniRule"/>
</dbReference>
<dbReference type="EC" id="2.7.12.1" evidence="2"/>
<proteinExistence type="inferred from homology"/>
<feature type="compositionally biased region" description="Polar residues" evidence="13">
    <location>
        <begin position="1"/>
        <end position="14"/>
    </location>
</feature>
<dbReference type="GO" id="GO:0005856">
    <property type="term" value="C:cytoskeleton"/>
    <property type="evidence" value="ECO:0007669"/>
    <property type="project" value="TreeGrafter"/>
</dbReference>
<keyword evidence="8 12" id="KW-0067">ATP-binding</keyword>
<evidence type="ECO:0000313" key="16">
    <source>
        <dbReference type="RefSeq" id="XP_023165565.2"/>
    </source>
</evidence>
<dbReference type="OrthoDB" id="9332038at2759"/>
<keyword evidence="6 12" id="KW-0547">Nucleotide-binding</keyword>
<keyword evidence="3" id="KW-0723">Serine/threonine-protein kinase</keyword>
<dbReference type="InterPro" id="IPR042521">
    <property type="entry name" value="DYRK"/>
</dbReference>
<evidence type="ECO:0000256" key="5">
    <source>
        <dbReference type="ARBA" id="ARBA00022679"/>
    </source>
</evidence>
<dbReference type="Gene3D" id="1.10.510.10">
    <property type="entry name" value="Transferase(Phosphotransferase) domain 1"/>
    <property type="match status" value="1"/>
</dbReference>
<dbReference type="Gene3D" id="3.30.200.20">
    <property type="entry name" value="Phosphorylase Kinase, domain 1"/>
    <property type="match status" value="1"/>
</dbReference>
<dbReference type="PROSITE" id="PS00107">
    <property type="entry name" value="PROTEIN_KINASE_ATP"/>
    <property type="match status" value="1"/>
</dbReference>
<dbReference type="GO" id="GO:0004712">
    <property type="term" value="F:protein serine/threonine/tyrosine kinase activity"/>
    <property type="evidence" value="ECO:0007669"/>
    <property type="project" value="UniProtKB-EC"/>
</dbReference>
<dbReference type="CTD" id="8444"/>
<feature type="compositionally biased region" description="Gly residues" evidence="13">
    <location>
        <begin position="1087"/>
        <end position="1109"/>
    </location>
</feature>
<dbReference type="OMA" id="ALLEMDC"/>
<accession>A0A6J1LPL3</accession>
<dbReference type="CDD" id="cd14224">
    <property type="entry name" value="PKc_DYRK2_3"/>
    <property type="match status" value="1"/>
</dbReference>
<dbReference type="RefSeq" id="XP_023165565.2">
    <property type="nucleotide sequence ID" value="XM_023309797.2"/>
</dbReference>
<sequence length="1305" mass="144912">MWEQSNCQNNLSATKRSKSLEESTFQSKDRSSLKNVFSFNILSGLCGRQINRDTESEEIKNYLKIRPGSSNNKDVANSTKRFSTDVHLKYARKSQILGRSNVADASNYLNYRNPQSEFGPVHRRCETPTLTECTIDQNYKNLSIYFNNEKEQLENRTHKLTKTSFSDDREYARRRRNPPVTRTAKSVKNQNHIQASSIKKCIWPRNERNICWPSPLENNLFCLTTPSVLIDAVARHKSSLEIDTAGLLDERNGDSERNFEIQNLFPSDTKPDSYESELNLESDEDVDHNSESCTHLQSNVSNKARRQLTRQASIQSQLSSIDDSSPHSERYGTAFETLEDITAHDFENILSQEYQSNSNLLPASSVRLVMSLSSYRSQQAQQPLNNFTNSQQNLGRLSQLPTPPTKAPYSTLQLGSSLNNVDENKSQKFLSNSEIVTEETAIIGTANNNQSVTRVNCRNNNNTSNNNNRTLNHFDYNIQLNNNMVGSQQQTKHNSQLAATNAIRDASTFTSNLEAASIDIQIEKSVSPAMLKISMSQNQQTACGIDGSGSGQMNPNSLSLHSCTVVPFNFNSSYGSAVILQERKQQHAKQLPIPHEISTYIGDSSTQDASGVSKSIQASSLPNSIVRPKLEASPILPRKELSLNAAAVDSLALVSQHQKSVIPSANEHYTFHEQIIMSGQQKSALQDKPKALVVSPQQVMILYMHKLTPYERTEILAYPQIYFIGANAKKRPGIYGPNNSDYDNEQGAYIHIPHDHVAYRYEMLKIIGKGSFGQVIKAYDHKTHEHVALKIVRNEKRFHRQAQEEIRILHHLRRHDKYNTMNIIHMYDYFAFRNHTCITFELLSINLYELIKKNGFKGFSLQLVRKFAHSLLQCLDALYKNEIIHCDMKPENVLLKQQGRSGIKVIDFGSSCFESQRVYTYIQSRFYRAPEVILGAKYGRAIDMWSLGCILAELLSGHALFPGENESDQLACIIEVLGMPSKTLLVNSKRAKTFFSPKGYPRYCTVRTMPDGMVVLVGGQSRRGKPRGPPCSKSLSKALDGCKDPLFLNFIRGCLEWDTEKRLTPSEALKHPWLRRRLPRPPSSTSGGAGDGSSSAGGGNTGGGGGRGSISGDQSPVTGIKTSCGNETVSTGGSAASERENSNCSGRVNHVGFGIPDLKYGSNHLAVATSSPVSNASLPVDLLADIISKTSVKSSTLDKSPLDDSLDSRGYPSSFLNHTSVNGSECLSTINSLIGATKSLTRLSEATTISTPTLTADSTLTTINFDMDCYKAYNANTIDKATNNRPSNANLLPHAQMIKAPSKDI</sequence>
<feature type="compositionally biased region" description="Low complexity" evidence="13">
    <location>
        <begin position="313"/>
        <end position="323"/>
    </location>
</feature>
<feature type="region of interest" description="Disordered" evidence="13">
    <location>
        <begin position="1"/>
        <end position="25"/>
    </location>
</feature>
<dbReference type="GO" id="GO:0004674">
    <property type="term" value="F:protein serine/threonine kinase activity"/>
    <property type="evidence" value="ECO:0007669"/>
    <property type="project" value="UniProtKB-KW"/>
</dbReference>
<dbReference type="GO" id="GO:0005737">
    <property type="term" value="C:cytoplasm"/>
    <property type="evidence" value="ECO:0007669"/>
    <property type="project" value="TreeGrafter"/>
</dbReference>
<feature type="region of interest" description="Disordered" evidence="13">
    <location>
        <begin position="264"/>
        <end position="329"/>
    </location>
</feature>
<feature type="domain" description="Protein kinase" evidence="14">
    <location>
        <begin position="761"/>
        <end position="1074"/>
    </location>
</feature>
<evidence type="ECO:0000256" key="1">
    <source>
        <dbReference type="ARBA" id="ARBA00008867"/>
    </source>
</evidence>
<dbReference type="FunFam" id="3.30.200.20:FF:000127">
    <property type="entry name" value="Putative dual specificity tyrosine-phosphorylation-regulated kinase 2"/>
    <property type="match status" value="1"/>
</dbReference>
<comment type="catalytic activity">
    <reaction evidence="9">
        <text>L-seryl-[protein] + ATP = O-phospho-L-seryl-[protein] + ADP + H(+)</text>
        <dbReference type="Rhea" id="RHEA:17989"/>
        <dbReference type="Rhea" id="RHEA-COMP:9863"/>
        <dbReference type="Rhea" id="RHEA-COMP:11604"/>
        <dbReference type="ChEBI" id="CHEBI:15378"/>
        <dbReference type="ChEBI" id="CHEBI:29999"/>
        <dbReference type="ChEBI" id="CHEBI:30616"/>
        <dbReference type="ChEBI" id="CHEBI:83421"/>
        <dbReference type="ChEBI" id="CHEBI:456216"/>
        <dbReference type="EC" id="2.7.12.1"/>
    </reaction>
</comment>
<evidence type="ECO:0000256" key="10">
    <source>
        <dbReference type="ARBA" id="ARBA00049308"/>
    </source>
</evidence>
<evidence type="ECO:0000313" key="15">
    <source>
        <dbReference type="Proteomes" id="UP000504633"/>
    </source>
</evidence>
<evidence type="ECO:0000256" key="6">
    <source>
        <dbReference type="ARBA" id="ARBA00022741"/>
    </source>
</evidence>
<dbReference type="InterPro" id="IPR000719">
    <property type="entry name" value="Prot_kinase_dom"/>
</dbReference>
<evidence type="ECO:0000256" key="3">
    <source>
        <dbReference type="ARBA" id="ARBA00022527"/>
    </source>
</evidence>
<reference evidence="16 17" key="1">
    <citation type="submission" date="2025-04" db="UniProtKB">
        <authorList>
            <consortium name="RefSeq"/>
        </authorList>
    </citation>
    <scope>IDENTIFICATION</scope>
    <source>
        <strain evidence="16 17">15085-1641.00</strain>
        <tissue evidence="16 17">Whole body</tissue>
    </source>
</reference>
<dbReference type="GO" id="GO:0005634">
    <property type="term" value="C:nucleus"/>
    <property type="evidence" value="ECO:0007669"/>
    <property type="project" value="TreeGrafter"/>
</dbReference>
<dbReference type="SMART" id="SM00220">
    <property type="entry name" value="S_TKc"/>
    <property type="match status" value="1"/>
</dbReference>
<dbReference type="InterPro" id="IPR011009">
    <property type="entry name" value="Kinase-like_dom_sf"/>
</dbReference>
<keyword evidence="15" id="KW-1185">Reference proteome</keyword>
<dbReference type="PROSITE" id="PS00108">
    <property type="entry name" value="PROTEIN_KINASE_ST"/>
    <property type="match status" value="1"/>
</dbReference>
<evidence type="ECO:0000256" key="7">
    <source>
        <dbReference type="ARBA" id="ARBA00022777"/>
    </source>
</evidence>
<feature type="compositionally biased region" description="Acidic residues" evidence="13">
    <location>
        <begin position="274"/>
        <end position="286"/>
    </location>
</feature>
<dbReference type="PROSITE" id="PS50011">
    <property type="entry name" value="PROTEIN_KINASE_DOM"/>
    <property type="match status" value="1"/>
</dbReference>
<dbReference type="RefSeq" id="XP_023165566.2">
    <property type="nucleotide sequence ID" value="XM_023309798.2"/>
</dbReference>
<feature type="compositionally biased region" description="Polar residues" evidence="13">
    <location>
        <begin position="1116"/>
        <end position="1134"/>
    </location>
</feature>
<feature type="region of interest" description="Disordered" evidence="13">
    <location>
        <begin position="1073"/>
        <end position="1143"/>
    </location>
</feature>
<evidence type="ECO:0000256" key="9">
    <source>
        <dbReference type="ARBA" id="ARBA00049003"/>
    </source>
</evidence>